<keyword evidence="8" id="KW-1003">Cell membrane</keyword>
<comment type="subunit">
    <text evidence="8 9">F-type ATPases have 2 components, CF(1) - the catalytic core - and CF(0) - the membrane proton channel. CF(1) has five subunits: alpha(3), beta(3), gamma(1), delta(1), epsilon(1). CF(0) has three main subunits: a, b and c.</text>
</comment>
<organism evidence="12 13">
    <name type="scientific">Candidatus Doudnabacteria bacterium RIFCSPLOWO2_02_FULL_48_13</name>
    <dbReference type="NCBI Taxonomy" id="1817845"/>
    <lineage>
        <taxon>Bacteria</taxon>
        <taxon>Candidatus Doudnaibacteriota</taxon>
    </lineage>
</organism>
<evidence type="ECO:0000259" key="11">
    <source>
        <dbReference type="Pfam" id="PF02823"/>
    </source>
</evidence>
<feature type="domain" description="ATP synthase epsilon subunit C-terminal" evidence="10">
    <location>
        <begin position="88"/>
        <end position="132"/>
    </location>
</feature>
<keyword evidence="3 8" id="KW-0813">Transport</keyword>
<dbReference type="CDD" id="cd12152">
    <property type="entry name" value="F1-ATPase_delta"/>
    <property type="match status" value="1"/>
</dbReference>
<dbReference type="InterPro" id="IPR020547">
    <property type="entry name" value="ATP_synth_F1_esu_C"/>
</dbReference>
<evidence type="ECO:0000256" key="1">
    <source>
        <dbReference type="ARBA" id="ARBA00004202"/>
    </source>
</evidence>
<dbReference type="SUPFAM" id="SSF46604">
    <property type="entry name" value="Epsilon subunit of F1F0-ATP synthase C-terminal domain"/>
    <property type="match status" value="1"/>
</dbReference>
<dbReference type="NCBIfam" id="TIGR01216">
    <property type="entry name" value="ATP_synt_epsi"/>
    <property type="match status" value="1"/>
</dbReference>
<comment type="subcellular location">
    <subcellularLocation>
        <location evidence="1 8">Cell membrane</location>
        <topology evidence="1 8">Peripheral membrane protein</topology>
    </subcellularLocation>
</comment>
<keyword evidence="8" id="KW-0375">Hydrogen ion transport</keyword>
<dbReference type="Gene3D" id="2.60.15.10">
    <property type="entry name" value="F0F1 ATP synthase delta/epsilon subunit, N-terminal"/>
    <property type="match status" value="1"/>
</dbReference>
<evidence type="ECO:0000313" key="12">
    <source>
        <dbReference type="EMBL" id="OGE99074.1"/>
    </source>
</evidence>
<dbReference type="Pfam" id="PF00401">
    <property type="entry name" value="ATP-synt_DE"/>
    <property type="match status" value="1"/>
</dbReference>
<dbReference type="GO" id="GO:0005886">
    <property type="term" value="C:plasma membrane"/>
    <property type="evidence" value="ECO:0007669"/>
    <property type="project" value="UniProtKB-SubCell"/>
</dbReference>
<evidence type="ECO:0000259" key="10">
    <source>
        <dbReference type="Pfam" id="PF00401"/>
    </source>
</evidence>
<proteinExistence type="inferred from homology"/>
<evidence type="ECO:0000256" key="7">
    <source>
        <dbReference type="ARBA" id="ARBA00023310"/>
    </source>
</evidence>
<dbReference type="SUPFAM" id="SSF51344">
    <property type="entry name" value="Epsilon subunit of F1F0-ATP synthase N-terminal domain"/>
    <property type="match status" value="1"/>
</dbReference>
<evidence type="ECO:0000256" key="4">
    <source>
        <dbReference type="ARBA" id="ARBA00023065"/>
    </source>
</evidence>
<dbReference type="AlphaFoldDB" id="A0A1F5QA53"/>
<evidence type="ECO:0000256" key="9">
    <source>
        <dbReference type="RuleBase" id="RU003656"/>
    </source>
</evidence>
<accession>A0A1F5QA53</accession>
<comment type="caution">
    <text evidence="12">The sequence shown here is derived from an EMBL/GenBank/DDBJ whole genome shotgun (WGS) entry which is preliminary data.</text>
</comment>
<protein>
    <recommendedName>
        <fullName evidence="8">ATP synthase epsilon chain</fullName>
    </recommendedName>
    <alternativeName>
        <fullName evidence="8">ATP synthase F1 sector epsilon subunit</fullName>
    </alternativeName>
    <alternativeName>
        <fullName evidence="8">F-ATPase epsilon subunit</fullName>
    </alternativeName>
</protein>
<evidence type="ECO:0000313" key="13">
    <source>
        <dbReference type="Proteomes" id="UP000177235"/>
    </source>
</evidence>
<dbReference type="Proteomes" id="UP000177235">
    <property type="component" value="Unassembled WGS sequence"/>
</dbReference>
<keyword evidence="7 8" id="KW-0066">ATP synthesis</keyword>
<dbReference type="GO" id="GO:0046933">
    <property type="term" value="F:proton-transporting ATP synthase activity, rotational mechanism"/>
    <property type="evidence" value="ECO:0007669"/>
    <property type="project" value="UniProtKB-UniRule"/>
</dbReference>
<dbReference type="InterPro" id="IPR001469">
    <property type="entry name" value="ATP_synth_F1_dsu/esu"/>
</dbReference>
<evidence type="ECO:0000256" key="5">
    <source>
        <dbReference type="ARBA" id="ARBA00023136"/>
    </source>
</evidence>
<evidence type="ECO:0000256" key="3">
    <source>
        <dbReference type="ARBA" id="ARBA00022448"/>
    </source>
</evidence>
<dbReference type="EMBL" id="MFFF01000022">
    <property type="protein sequence ID" value="OGE99074.1"/>
    <property type="molecule type" value="Genomic_DNA"/>
</dbReference>
<sequence length="140" mass="15410">MAKLKFKLITPERVLLDSEVDSVSCPTQMGEITVLPHHIPLVANLAAGEMKVVSDSEPRFMAVLGGVVEIRPGNEVIVLADAAEMGHEIDVKRAEEARERAHKIMAEKTLSDEEYAATAAALERSLVRLRLARRRKTKAV</sequence>
<keyword evidence="4 8" id="KW-0406">Ion transport</keyword>
<dbReference type="HAMAP" id="MF_00530">
    <property type="entry name" value="ATP_synth_epsil_bac"/>
    <property type="match status" value="1"/>
</dbReference>
<evidence type="ECO:0000256" key="8">
    <source>
        <dbReference type="HAMAP-Rule" id="MF_00530"/>
    </source>
</evidence>
<name>A0A1F5QA53_9BACT</name>
<dbReference type="Pfam" id="PF02823">
    <property type="entry name" value="ATP-synt_DE_N"/>
    <property type="match status" value="1"/>
</dbReference>
<gene>
    <name evidence="8" type="primary">atpC</name>
    <name evidence="12" type="ORF">A3J05_01385</name>
</gene>
<dbReference type="InterPro" id="IPR036794">
    <property type="entry name" value="ATP_F1_dsu/esu_C_sf"/>
</dbReference>
<keyword evidence="6 8" id="KW-0139">CF(1)</keyword>
<evidence type="ECO:0000256" key="2">
    <source>
        <dbReference type="ARBA" id="ARBA00005712"/>
    </source>
</evidence>
<dbReference type="InterPro" id="IPR036771">
    <property type="entry name" value="ATPsynth_dsu/esu_N"/>
</dbReference>
<reference evidence="12 13" key="1">
    <citation type="journal article" date="2016" name="Nat. Commun.">
        <title>Thousands of microbial genomes shed light on interconnected biogeochemical processes in an aquifer system.</title>
        <authorList>
            <person name="Anantharaman K."/>
            <person name="Brown C.T."/>
            <person name="Hug L.A."/>
            <person name="Sharon I."/>
            <person name="Castelle C.J."/>
            <person name="Probst A.J."/>
            <person name="Thomas B.C."/>
            <person name="Singh A."/>
            <person name="Wilkins M.J."/>
            <person name="Karaoz U."/>
            <person name="Brodie E.L."/>
            <person name="Williams K.H."/>
            <person name="Hubbard S.S."/>
            <person name="Banfield J.F."/>
        </authorList>
    </citation>
    <scope>NUCLEOTIDE SEQUENCE [LARGE SCALE GENOMIC DNA]</scope>
</reference>
<keyword evidence="5 8" id="KW-0472">Membrane</keyword>
<comment type="similarity">
    <text evidence="2 8 9">Belongs to the ATPase epsilon chain family.</text>
</comment>
<dbReference type="GO" id="GO:0005524">
    <property type="term" value="F:ATP binding"/>
    <property type="evidence" value="ECO:0007669"/>
    <property type="project" value="UniProtKB-UniRule"/>
</dbReference>
<comment type="function">
    <text evidence="8">Produces ATP from ADP in the presence of a proton gradient across the membrane.</text>
</comment>
<dbReference type="GO" id="GO:0045259">
    <property type="term" value="C:proton-transporting ATP synthase complex"/>
    <property type="evidence" value="ECO:0007669"/>
    <property type="project" value="UniProtKB-KW"/>
</dbReference>
<dbReference type="PANTHER" id="PTHR13822">
    <property type="entry name" value="ATP SYNTHASE DELTA/EPSILON CHAIN"/>
    <property type="match status" value="1"/>
</dbReference>
<dbReference type="PANTHER" id="PTHR13822:SF10">
    <property type="entry name" value="ATP SYNTHASE EPSILON CHAIN, CHLOROPLASTIC"/>
    <property type="match status" value="1"/>
</dbReference>
<feature type="domain" description="ATP synthase F1 complex delta/epsilon subunit N-terminal" evidence="11">
    <location>
        <begin position="4"/>
        <end position="83"/>
    </location>
</feature>
<dbReference type="InterPro" id="IPR020546">
    <property type="entry name" value="ATP_synth_F1_dsu/esu_N"/>
</dbReference>
<evidence type="ECO:0000256" key="6">
    <source>
        <dbReference type="ARBA" id="ARBA00023196"/>
    </source>
</evidence>